<feature type="region of interest" description="Disordered" evidence="1">
    <location>
        <begin position="68"/>
        <end position="106"/>
    </location>
</feature>
<dbReference type="AlphaFoldDB" id="A0A225W8F5"/>
<evidence type="ECO:0000256" key="1">
    <source>
        <dbReference type="SAM" id="MobiDB-lite"/>
    </source>
</evidence>
<dbReference type="OrthoDB" id="129422at2759"/>
<sequence>MFSIKSELVGLQRTIQDCTMVDVLLESLPELAEFKCLKIIHSLWADPSVYTPVRVRELILAAVARRKEFRTKRQQGGQKGGGGKGNDSDKGGNGNQQYKPKEQRNTRLGFVCGSASHINANCPEREERKAGAWGGESKRKPRES</sequence>
<evidence type="ECO:0000313" key="2">
    <source>
        <dbReference type="EMBL" id="OWZ13439.1"/>
    </source>
</evidence>
<protein>
    <submittedName>
        <fullName evidence="2">Multidrug resistance protein ABC transporter</fullName>
    </submittedName>
</protein>
<gene>
    <name evidence="2" type="ORF">PHMEG_00013233</name>
</gene>
<comment type="caution">
    <text evidence="2">The sequence shown here is derived from an EMBL/GenBank/DDBJ whole genome shotgun (WGS) entry which is preliminary data.</text>
</comment>
<proteinExistence type="predicted"/>
<dbReference type="EMBL" id="NBNE01001579">
    <property type="protein sequence ID" value="OWZ13439.1"/>
    <property type="molecule type" value="Genomic_DNA"/>
</dbReference>
<accession>A0A225W8F5</accession>
<feature type="compositionally biased region" description="Basic and acidic residues" evidence="1">
    <location>
        <begin position="123"/>
        <end position="144"/>
    </location>
</feature>
<keyword evidence="3" id="KW-1185">Reference proteome</keyword>
<reference evidence="3" key="1">
    <citation type="submission" date="2017-03" db="EMBL/GenBank/DDBJ databases">
        <title>Phytopthora megakarya and P. palmivora, two closely related causual agents of cacao black pod achieved similar genome size and gene model numbers by different mechanisms.</title>
        <authorList>
            <person name="Ali S."/>
            <person name="Shao J."/>
            <person name="Larry D.J."/>
            <person name="Kronmiller B."/>
            <person name="Shen D."/>
            <person name="Strem M.D."/>
            <person name="Melnick R.L."/>
            <person name="Guiltinan M.J."/>
            <person name="Tyler B.M."/>
            <person name="Meinhardt L.W."/>
            <person name="Bailey B.A."/>
        </authorList>
    </citation>
    <scope>NUCLEOTIDE SEQUENCE [LARGE SCALE GENOMIC DNA]</scope>
    <source>
        <strain evidence="3">zdho120</strain>
    </source>
</reference>
<organism evidence="2 3">
    <name type="scientific">Phytophthora megakarya</name>
    <dbReference type="NCBI Taxonomy" id="4795"/>
    <lineage>
        <taxon>Eukaryota</taxon>
        <taxon>Sar</taxon>
        <taxon>Stramenopiles</taxon>
        <taxon>Oomycota</taxon>
        <taxon>Peronosporomycetes</taxon>
        <taxon>Peronosporales</taxon>
        <taxon>Peronosporaceae</taxon>
        <taxon>Phytophthora</taxon>
    </lineage>
</organism>
<feature type="region of interest" description="Disordered" evidence="1">
    <location>
        <begin position="121"/>
        <end position="144"/>
    </location>
</feature>
<evidence type="ECO:0000313" key="3">
    <source>
        <dbReference type="Proteomes" id="UP000198211"/>
    </source>
</evidence>
<name>A0A225W8F5_9STRA</name>
<dbReference type="Proteomes" id="UP000198211">
    <property type="component" value="Unassembled WGS sequence"/>
</dbReference>